<dbReference type="Proteomes" id="UP000032160">
    <property type="component" value="Chromosome I"/>
</dbReference>
<dbReference type="Pfam" id="PF22569">
    <property type="entry name" value="DCD_C"/>
    <property type="match status" value="1"/>
</dbReference>
<dbReference type="STRING" id="1458461.BN1012_Phect1915"/>
<feature type="domain" description="2'-deoxycytidine 5'-triphosphate deaminase N-terminal" evidence="1">
    <location>
        <begin position="32"/>
        <end position="193"/>
    </location>
</feature>
<dbReference type="Gene3D" id="2.70.40.10">
    <property type="match status" value="2"/>
</dbReference>
<feature type="domain" description="2'-deoxycytidine 5'-triphosphate deaminase C-terminal" evidence="2">
    <location>
        <begin position="201"/>
        <end position="394"/>
    </location>
</feature>
<organism evidence="3 4">
    <name type="scientific">Candidatus Phaeomarinibacter ectocarpi</name>
    <dbReference type="NCBI Taxonomy" id="1458461"/>
    <lineage>
        <taxon>Bacteria</taxon>
        <taxon>Pseudomonadati</taxon>
        <taxon>Pseudomonadota</taxon>
        <taxon>Alphaproteobacteria</taxon>
        <taxon>Hyphomicrobiales</taxon>
        <taxon>Parvibaculaceae</taxon>
        <taxon>Candidatus Phaeomarinibacter</taxon>
    </lineage>
</organism>
<gene>
    <name evidence="3" type="ORF">BN1012_Phect1915</name>
</gene>
<proteinExistence type="predicted"/>
<evidence type="ECO:0000259" key="1">
    <source>
        <dbReference type="Pfam" id="PF06559"/>
    </source>
</evidence>
<dbReference type="PANTHER" id="PTHR42680">
    <property type="entry name" value="DCTP DEAMINASE"/>
    <property type="match status" value="1"/>
</dbReference>
<dbReference type="InterPro" id="IPR010550">
    <property type="entry name" value="DCD_N"/>
</dbReference>
<dbReference type="GO" id="GO:0009394">
    <property type="term" value="P:2'-deoxyribonucleotide metabolic process"/>
    <property type="evidence" value="ECO:0007669"/>
    <property type="project" value="InterPro"/>
</dbReference>
<dbReference type="EC" id="3.5.4.13" evidence="3"/>
<evidence type="ECO:0000259" key="2">
    <source>
        <dbReference type="Pfam" id="PF22569"/>
    </source>
</evidence>
<dbReference type="GO" id="GO:0008829">
    <property type="term" value="F:dCTP deaminase activity"/>
    <property type="evidence" value="ECO:0007669"/>
    <property type="project" value="UniProtKB-EC"/>
</dbReference>
<dbReference type="HOGENOM" id="CLU_043743_0_0_5"/>
<sequence>MMRANLNAKDTVTMTAAAQNAPNTGILDDQRDGILPAAEISALWQAGVIRANQPPAEKQIQPASLDLRLGETAYRVRASFLPGHGEPVSHKLESLKLHEIDLREGAVLETGCVYLVPLLESLSLPDTLTAAANPKSSTGRLDVFTRVIVDGGIEFDQIPAGYEGPLYAEISPRTFSILVRTGSRLSQLRLRRGDAAVAPEDMLRLQADAGLITGTSDAGVAPTNDARGITLSVDLRGEDETGLIGYRAKRHSGLVDVDRVGAYDVLDYWDPVHVRGDARIILDPDEFYILASREAVQIPADYAAEMVPYDPLVGEFRVHYAGFFDPGFGAAEAHGAGARAVLEVRSHEVPFILEHGQTIGRLVYEHMASRPDALYGQDLGSNYQRQGLKLSKHFKADGSRA</sequence>
<reference evidence="3 4" key="1">
    <citation type="journal article" date="2014" name="Front. Genet.">
        <title>Genome and metabolic network of "Candidatus Phaeomarinobacter ectocarpi" Ec32, a new candidate genus of Alphaproteobacteria frequently associated with brown algae.</title>
        <authorList>
            <person name="Dittami S.M."/>
            <person name="Barbeyron T."/>
            <person name="Boyen C."/>
            <person name="Cambefort J."/>
            <person name="Collet G."/>
            <person name="Delage L."/>
            <person name="Gobet A."/>
            <person name="Groisillier A."/>
            <person name="Leblanc C."/>
            <person name="Michel G."/>
            <person name="Scornet D."/>
            <person name="Siegel A."/>
            <person name="Tapia J.E."/>
            <person name="Tonon T."/>
        </authorList>
    </citation>
    <scope>NUCLEOTIDE SEQUENCE [LARGE SCALE GENOMIC DNA]</scope>
    <source>
        <strain evidence="3 4">Ec32</strain>
    </source>
</reference>
<keyword evidence="3" id="KW-0378">Hydrolase</keyword>
<dbReference type="KEGG" id="pect:BN1012_Phect1915"/>
<dbReference type="PATRIC" id="fig|1458461.3.peg.1921"/>
<accession>X5M9D8</accession>
<dbReference type="NCBIfam" id="NF005734">
    <property type="entry name" value="PRK07559.1"/>
    <property type="match status" value="1"/>
</dbReference>
<dbReference type="InterPro" id="IPR053811">
    <property type="entry name" value="DCD_C"/>
</dbReference>
<dbReference type="AlphaFoldDB" id="X5M9D8"/>
<dbReference type="PANTHER" id="PTHR42680:SF3">
    <property type="entry name" value="DCTP DEAMINASE"/>
    <property type="match status" value="1"/>
</dbReference>
<evidence type="ECO:0000313" key="3">
    <source>
        <dbReference type="EMBL" id="CDO60128.1"/>
    </source>
</evidence>
<dbReference type="SUPFAM" id="SSF51283">
    <property type="entry name" value="dUTPase-like"/>
    <property type="match status" value="2"/>
</dbReference>
<dbReference type="EMBL" id="HG966617">
    <property type="protein sequence ID" value="CDO60128.1"/>
    <property type="molecule type" value="Genomic_DNA"/>
</dbReference>
<name>X5M9D8_9HYPH</name>
<keyword evidence="4" id="KW-1185">Reference proteome</keyword>
<evidence type="ECO:0000313" key="4">
    <source>
        <dbReference type="Proteomes" id="UP000032160"/>
    </source>
</evidence>
<protein>
    <submittedName>
        <fullName evidence="3">Deoxycytidine triphosphate deaminase</fullName>
        <ecNumber evidence="3">3.5.4.13</ecNumber>
    </submittedName>
</protein>
<dbReference type="Pfam" id="PF06559">
    <property type="entry name" value="DCD_N"/>
    <property type="match status" value="1"/>
</dbReference>
<dbReference type="InterPro" id="IPR036157">
    <property type="entry name" value="dUTPase-like_sf"/>
</dbReference>